<evidence type="ECO:0000313" key="1">
    <source>
        <dbReference type="EMBL" id="VVO20860.1"/>
    </source>
</evidence>
<accession>A0A5E7FI49</accession>
<sequence>MQLQHQPKEILTDGVAHELAGIRIEVAHFAATFTLGRGEEYFRRVAAFGLHRQHRDFLARRGFDALYQFNGRQHAGDLFFHLQDRGVQRPQDFVLKRIGRAGDAHQGQHQACGDAKKPVQLEQGFLQHVTRRPFGNCHHGAHYAVGCREAS</sequence>
<proteinExistence type="predicted"/>
<gene>
    <name evidence="1" type="ORF">PS718_04204</name>
    <name evidence="2" type="ORF">PS718_05619</name>
</gene>
<reference evidence="2 3" key="1">
    <citation type="submission" date="2019-09" db="EMBL/GenBank/DDBJ databases">
        <authorList>
            <person name="Chandra G."/>
            <person name="Truman W A."/>
        </authorList>
    </citation>
    <scope>NUCLEOTIDE SEQUENCE [LARGE SCALE GENOMIC DNA]</scope>
    <source>
        <strain evidence="2">PS718</strain>
    </source>
</reference>
<dbReference type="AlphaFoldDB" id="A0A5E7FI49"/>
<dbReference type="EMBL" id="CABVHX010000053">
    <property type="protein sequence ID" value="VVO38975.1"/>
    <property type="molecule type" value="Genomic_DNA"/>
</dbReference>
<dbReference type="EMBL" id="CABVHX010000021">
    <property type="protein sequence ID" value="VVO20860.1"/>
    <property type="molecule type" value="Genomic_DNA"/>
</dbReference>
<dbReference type="Proteomes" id="UP000325375">
    <property type="component" value="Unassembled WGS sequence"/>
</dbReference>
<protein>
    <submittedName>
        <fullName evidence="2">Uncharacterized protein</fullName>
    </submittedName>
</protein>
<name>A0A5E7FI49_PSEFL</name>
<evidence type="ECO:0000313" key="2">
    <source>
        <dbReference type="EMBL" id="VVO38975.1"/>
    </source>
</evidence>
<organism evidence="2 3">
    <name type="scientific">Pseudomonas fluorescens</name>
    <dbReference type="NCBI Taxonomy" id="294"/>
    <lineage>
        <taxon>Bacteria</taxon>
        <taxon>Pseudomonadati</taxon>
        <taxon>Pseudomonadota</taxon>
        <taxon>Gammaproteobacteria</taxon>
        <taxon>Pseudomonadales</taxon>
        <taxon>Pseudomonadaceae</taxon>
        <taxon>Pseudomonas</taxon>
    </lineage>
</organism>
<evidence type="ECO:0000313" key="3">
    <source>
        <dbReference type="Proteomes" id="UP000325375"/>
    </source>
</evidence>